<organism evidence="4 5">
    <name type="scientific">Paenibacillus curdlanolyticus YK9</name>
    <dbReference type="NCBI Taxonomy" id="717606"/>
    <lineage>
        <taxon>Bacteria</taxon>
        <taxon>Bacillati</taxon>
        <taxon>Bacillota</taxon>
        <taxon>Bacilli</taxon>
        <taxon>Bacillales</taxon>
        <taxon>Paenibacillaceae</taxon>
        <taxon>Paenibacillus</taxon>
    </lineage>
</organism>
<keyword evidence="2" id="KW-0548">Nucleotidyltransferase</keyword>
<keyword evidence="1 4" id="KW-0808">Transferase</keyword>
<feature type="domain" description="Cytidyltransferase-like" evidence="3">
    <location>
        <begin position="10"/>
        <end position="79"/>
    </location>
</feature>
<evidence type="ECO:0000313" key="5">
    <source>
        <dbReference type="Proteomes" id="UP000005387"/>
    </source>
</evidence>
<dbReference type="PANTHER" id="PTHR21342:SF0">
    <property type="entry name" value="BIFUNCTIONAL NMN ADENYLYLTRANSFERASE_NUDIX HYDROLASE"/>
    <property type="match status" value="1"/>
</dbReference>
<gene>
    <name evidence="4" type="ORF">PaecuDRAFT_2893</name>
</gene>
<name>E0IAQ3_9BACL</name>
<protein>
    <submittedName>
        <fullName evidence="4">Cytidyltransferase-related domain protein</fullName>
    </submittedName>
</protein>
<dbReference type="NCBIfam" id="TIGR00125">
    <property type="entry name" value="cyt_tran_rel"/>
    <property type="match status" value="1"/>
</dbReference>
<evidence type="ECO:0000256" key="1">
    <source>
        <dbReference type="ARBA" id="ARBA00022679"/>
    </source>
</evidence>
<dbReference type="Pfam" id="PF01467">
    <property type="entry name" value="CTP_transf_like"/>
    <property type="match status" value="1"/>
</dbReference>
<accession>E0IAQ3</accession>
<evidence type="ECO:0000313" key="4">
    <source>
        <dbReference type="EMBL" id="EFM10457.1"/>
    </source>
</evidence>
<dbReference type="RefSeq" id="WP_006038883.1">
    <property type="nucleotide sequence ID" value="NZ_AEDD01000007.1"/>
</dbReference>
<dbReference type="OrthoDB" id="9802794at2"/>
<dbReference type="PANTHER" id="PTHR21342">
    <property type="entry name" value="PHOSPHOPANTETHEINE ADENYLYLTRANSFERASE"/>
    <property type="match status" value="1"/>
</dbReference>
<dbReference type="Proteomes" id="UP000005387">
    <property type="component" value="Unassembled WGS sequence"/>
</dbReference>
<keyword evidence="5" id="KW-1185">Reference proteome</keyword>
<dbReference type="SUPFAM" id="SSF52374">
    <property type="entry name" value="Nucleotidylyl transferase"/>
    <property type="match status" value="1"/>
</dbReference>
<proteinExistence type="predicted"/>
<evidence type="ECO:0000256" key="2">
    <source>
        <dbReference type="ARBA" id="ARBA00022695"/>
    </source>
</evidence>
<sequence>MGQPFRFGFILGRFQPVHAGHERMIDAALGVCERLLVVVGSAQQSGTARNPFSAEYRMSLLRAVYGDRIELMALNDYTHEGDHSHAWGNYLLDAVERYGREREWPELDLMIAGSDEEREHWFPEERMAHIGRLVIPRMSLPISATKLRDAVVAGDETFWQANTNAAIHGEYAHIRKTLLSQYDHKNKQG</sequence>
<reference evidence="4 5" key="1">
    <citation type="submission" date="2010-07" db="EMBL/GenBank/DDBJ databases">
        <title>The draft genome of Paenibacillus curdlanolyticus YK9.</title>
        <authorList>
            <consortium name="US DOE Joint Genome Institute (JGI-PGF)"/>
            <person name="Lucas S."/>
            <person name="Copeland A."/>
            <person name="Lapidus A."/>
            <person name="Cheng J.-F."/>
            <person name="Bruce D."/>
            <person name="Goodwin L."/>
            <person name="Pitluck S."/>
            <person name="Land M.L."/>
            <person name="Hauser L."/>
            <person name="Chang Y.-J."/>
            <person name="Jeffries C."/>
            <person name="Anderson I.J."/>
            <person name="Johnson E."/>
            <person name="Loganathan U."/>
            <person name="Mulhopadhyay B."/>
            <person name="Kyrpides N."/>
            <person name="Woyke T.J."/>
        </authorList>
    </citation>
    <scope>NUCLEOTIDE SEQUENCE [LARGE SCALE GENOMIC DNA]</scope>
    <source>
        <strain evidence="4 5">YK9</strain>
    </source>
</reference>
<dbReference type="GO" id="GO:0016779">
    <property type="term" value="F:nucleotidyltransferase activity"/>
    <property type="evidence" value="ECO:0007669"/>
    <property type="project" value="UniProtKB-KW"/>
</dbReference>
<dbReference type="InterPro" id="IPR004821">
    <property type="entry name" value="Cyt_trans-like"/>
</dbReference>
<evidence type="ECO:0000259" key="3">
    <source>
        <dbReference type="Pfam" id="PF01467"/>
    </source>
</evidence>
<dbReference type="Gene3D" id="3.40.50.620">
    <property type="entry name" value="HUPs"/>
    <property type="match status" value="1"/>
</dbReference>
<dbReference type="STRING" id="717606.PaecuDRAFT_2893"/>
<dbReference type="InterPro" id="IPR014729">
    <property type="entry name" value="Rossmann-like_a/b/a_fold"/>
</dbReference>
<dbReference type="eggNOG" id="COG1056">
    <property type="taxonomic scope" value="Bacteria"/>
</dbReference>
<dbReference type="EMBL" id="AEDD01000007">
    <property type="protein sequence ID" value="EFM10457.1"/>
    <property type="molecule type" value="Genomic_DNA"/>
</dbReference>
<dbReference type="AlphaFoldDB" id="E0IAQ3"/>